<accession>A0A0A9DDP9</accession>
<name>A0A0A9DDP9_ARUDO</name>
<dbReference type="EMBL" id="GBRH01214130">
    <property type="protein sequence ID" value="JAD83765.1"/>
    <property type="molecule type" value="Transcribed_RNA"/>
</dbReference>
<evidence type="ECO:0000256" key="1">
    <source>
        <dbReference type="SAM" id="MobiDB-lite"/>
    </source>
</evidence>
<organism evidence="2">
    <name type="scientific">Arundo donax</name>
    <name type="common">Giant reed</name>
    <name type="synonym">Donax arundinaceus</name>
    <dbReference type="NCBI Taxonomy" id="35708"/>
    <lineage>
        <taxon>Eukaryota</taxon>
        <taxon>Viridiplantae</taxon>
        <taxon>Streptophyta</taxon>
        <taxon>Embryophyta</taxon>
        <taxon>Tracheophyta</taxon>
        <taxon>Spermatophyta</taxon>
        <taxon>Magnoliopsida</taxon>
        <taxon>Liliopsida</taxon>
        <taxon>Poales</taxon>
        <taxon>Poaceae</taxon>
        <taxon>PACMAD clade</taxon>
        <taxon>Arundinoideae</taxon>
        <taxon>Arundineae</taxon>
        <taxon>Arundo</taxon>
    </lineage>
</organism>
<reference evidence="2" key="2">
    <citation type="journal article" date="2015" name="Data Brief">
        <title>Shoot transcriptome of the giant reed, Arundo donax.</title>
        <authorList>
            <person name="Barrero R.A."/>
            <person name="Guerrero F.D."/>
            <person name="Moolhuijzen P."/>
            <person name="Goolsby J.A."/>
            <person name="Tidwell J."/>
            <person name="Bellgard S.E."/>
            <person name="Bellgard M.I."/>
        </authorList>
    </citation>
    <scope>NUCLEOTIDE SEQUENCE</scope>
    <source>
        <tissue evidence="2">Shoot tissue taken approximately 20 cm above the soil surface</tissue>
    </source>
</reference>
<evidence type="ECO:0000313" key="2">
    <source>
        <dbReference type="EMBL" id="JAD83765.1"/>
    </source>
</evidence>
<feature type="region of interest" description="Disordered" evidence="1">
    <location>
        <begin position="1"/>
        <end position="38"/>
    </location>
</feature>
<protein>
    <submittedName>
        <fullName evidence="2">Uncharacterized protein</fullName>
    </submittedName>
</protein>
<dbReference type="AlphaFoldDB" id="A0A0A9DDP9"/>
<proteinExistence type="predicted"/>
<sequence>MDHDSSSEERSRRSRQSATAEERRRAPPPRMPPMGKEEMMDATFLIVSSVSRNVETSPGEMPVAPALAAGVAGDGVRGCASVRRSSKENTRRS</sequence>
<feature type="compositionally biased region" description="Basic and acidic residues" evidence="1">
    <location>
        <begin position="1"/>
        <end position="11"/>
    </location>
</feature>
<feature type="region of interest" description="Disordered" evidence="1">
    <location>
        <begin position="72"/>
        <end position="93"/>
    </location>
</feature>
<reference evidence="2" key="1">
    <citation type="submission" date="2014-09" db="EMBL/GenBank/DDBJ databases">
        <authorList>
            <person name="Magalhaes I.L.F."/>
            <person name="Oliveira U."/>
            <person name="Santos F.R."/>
            <person name="Vidigal T.H.D.A."/>
            <person name="Brescovit A.D."/>
            <person name="Santos A.J."/>
        </authorList>
    </citation>
    <scope>NUCLEOTIDE SEQUENCE</scope>
    <source>
        <tissue evidence="2">Shoot tissue taken approximately 20 cm above the soil surface</tissue>
    </source>
</reference>